<comment type="subcellular location">
    <subcellularLocation>
        <location evidence="2">Nucleus</location>
    </subcellularLocation>
</comment>
<evidence type="ECO:0000256" key="1">
    <source>
        <dbReference type="ARBA" id="ARBA00002229"/>
    </source>
</evidence>
<gene>
    <name evidence="8" type="ORF">HHUSO_G27214</name>
</gene>
<organism evidence="8 9">
    <name type="scientific">Huso huso</name>
    <name type="common">Beluga</name>
    <name type="synonym">Acipenser huso</name>
    <dbReference type="NCBI Taxonomy" id="61971"/>
    <lineage>
        <taxon>Eukaryota</taxon>
        <taxon>Metazoa</taxon>
        <taxon>Chordata</taxon>
        <taxon>Craniata</taxon>
        <taxon>Vertebrata</taxon>
        <taxon>Euteleostomi</taxon>
        <taxon>Actinopterygii</taxon>
        <taxon>Chondrostei</taxon>
        <taxon>Acipenseriformes</taxon>
        <taxon>Acipenseridae</taxon>
        <taxon>Huso</taxon>
    </lineage>
</organism>
<keyword evidence="3" id="KW-0805">Transcription regulation</keyword>
<evidence type="ECO:0000313" key="8">
    <source>
        <dbReference type="EMBL" id="KAK6473721.1"/>
    </source>
</evidence>
<keyword evidence="4" id="KW-0804">Transcription</keyword>
<dbReference type="Proteomes" id="UP001369086">
    <property type="component" value="Unassembled WGS sequence"/>
</dbReference>
<protein>
    <submittedName>
        <fullName evidence="8">mRNAion cofactor vestigial-like protein 1</fullName>
    </submittedName>
</protein>
<reference evidence="8 9" key="1">
    <citation type="submission" date="2021-05" db="EMBL/GenBank/DDBJ databases">
        <authorList>
            <person name="Zahm M."/>
            <person name="Klopp C."/>
            <person name="Cabau C."/>
            <person name="Kuhl H."/>
            <person name="Suciu R."/>
            <person name="Ciorpac M."/>
            <person name="Holostenco D."/>
            <person name="Gessner J."/>
            <person name="Wuertz S."/>
            <person name="Hohne C."/>
            <person name="Stock M."/>
            <person name="Gislard M."/>
            <person name="Lluch J."/>
            <person name="Milhes M."/>
            <person name="Lampietro C."/>
            <person name="Lopez Roques C."/>
            <person name="Donnadieu C."/>
            <person name="Du K."/>
            <person name="Schartl M."/>
            <person name="Guiguen Y."/>
        </authorList>
    </citation>
    <scope>NUCLEOTIDE SEQUENCE [LARGE SCALE GENOMIC DNA]</scope>
    <source>
        <strain evidence="8">Hh-F2</strain>
        <tissue evidence="8">Blood</tissue>
    </source>
</reference>
<evidence type="ECO:0000256" key="2">
    <source>
        <dbReference type="ARBA" id="ARBA00004123"/>
    </source>
</evidence>
<evidence type="ECO:0000256" key="3">
    <source>
        <dbReference type="ARBA" id="ARBA00023015"/>
    </source>
</evidence>
<evidence type="ECO:0000256" key="5">
    <source>
        <dbReference type="ARBA" id="ARBA00023242"/>
    </source>
</evidence>
<dbReference type="InterPro" id="IPR011520">
    <property type="entry name" value="Vg_fam"/>
</dbReference>
<feature type="region of interest" description="Disordered" evidence="7">
    <location>
        <begin position="205"/>
        <end position="237"/>
    </location>
</feature>
<accession>A0ABR0YMS5</accession>
<comment type="similarity">
    <text evidence="6">Belongs to the vestigial family.</text>
</comment>
<comment type="caution">
    <text evidence="8">The sequence shown here is derived from an EMBL/GenBank/DDBJ whole genome shotgun (WGS) entry which is preliminary data.</text>
</comment>
<name>A0ABR0YMS5_HUSHU</name>
<evidence type="ECO:0000256" key="4">
    <source>
        <dbReference type="ARBA" id="ARBA00023163"/>
    </source>
</evidence>
<dbReference type="Pfam" id="PF07545">
    <property type="entry name" value="Vg_Tdu"/>
    <property type="match status" value="1"/>
</dbReference>
<comment type="function">
    <text evidence="1">May act as a specific coactivator for the mammalian TEFs.</text>
</comment>
<proteinExistence type="inferred from homology"/>
<dbReference type="EMBL" id="JAHFZB010000027">
    <property type="protein sequence ID" value="KAK6473721.1"/>
    <property type="molecule type" value="Genomic_DNA"/>
</dbReference>
<dbReference type="SMART" id="SM00711">
    <property type="entry name" value="TDU"/>
    <property type="match status" value="1"/>
</dbReference>
<evidence type="ECO:0000313" key="9">
    <source>
        <dbReference type="Proteomes" id="UP001369086"/>
    </source>
</evidence>
<dbReference type="InterPro" id="IPR006627">
    <property type="entry name" value="TDU_repeat"/>
</dbReference>
<keyword evidence="5" id="KW-0539">Nucleus</keyword>
<evidence type="ECO:0000256" key="6">
    <source>
        <dbReference type="ARBA" id="ARBA00025784"/>
    </source>
</evidence>
<keyword evidence="9" id="KW-1185">Reference proteome</keyword>
<sequence length="255" mass="27687">MRNGDGGLVCVTILPKITQFKNTVTAKKKTHTGVKKPLRWRGSVVMRIEQPADSEGQSNYVLFTYFKGDINSVVDEHFSRALNKTKKPRDLSTRNKRWRAVSSTASAANAANTHGEPSPPVLWDLPGASWASSQYPAPTSSRIHFSTSSGVLHSSPSQPPGPWPFPVWDSGSFGPPLGMYPHPVGQELPGTSSFLNLLHSERGTASTSLGAASEPEQPPSWAGHPPARFREAAGTGLSLDSVIQAPEKKKDLYWY</sequence>
<evidence type="ECO:0000256" key="7">
    <source>
        <dbReference type="SAM" id="MobiDB-lite"/>
    </source>
</evidence>
<dbReference type="PANTHER" id="PTHR15950:SF23">
    <property type="entry name" value="SI:CH73-52F15.5-RELATED"/>
    <property type="match status" value="1"/>
</dbReference>
<dbReference type="PANTHER" id="PTHR15950">
    <property type="entry name" value="TRANSCRIPTION COFACTOR VESTIGIAL-LIKE PROTEIN"/>
    <property type="match status" value="1"/>
</dbReference>